<evidence type="ECO:0000313" key="2">
    <source>
        <dbReference type="Proteomes" id="UP000013989"/>
    </source>
</evidence>
<reference evidence="1 2" key="1">
    <citation type="submission" date="2012-12" db="EMBL/GenBank/DDBJ databases">
        <title>The Genome Sequence of Bacillus cereus ISP2954.</title>
        <authorList>
            <consortium name="The Broad Institute Genome Sequencing Platform"/>
            <consortium name="The Broad Institute Genome Sequencing Center for Infectious Disease"/>
            <person name="Feldgarden M."/>
            <person name="Van der Auwera G.A."/>
            <person name="Mahillon J."/>
            <person name="Duprez V."/>
            <person name="Timmery S."/>
            <person name="Mattelet C."/>
            <person name="Dierick K."/>
            <person name="Sun M."/>
            <person name="Yu Z."/>
            <person name="Zhu L."/>
            <person name="Hu X."/>
            <person name="Shank E.B."/>
            <person name="Swiecicka I."/>
            <person name="Hansen B.M."/>
            <person name="Andrup L."/>
            <person name="Walker B."/>
            <person name="Young S.K."/>
            <person name="Zeng Q."/>
            <person name="Gargeya S."/>
            <person name="Fitzgerald M."/>
            <person name="Haas B."/>
            <person name="Abouelleil A."/>
            <person name="Alvarado L."/>
            <person name="Arachchi H.M."/>
            <person name="Berlin A.M."/>
            <person name="Chapman S.B."/>
            <person name="Dewar J."/>
            <person name="Goldberg J."/>
            <person name="Griggs A."/>
            <person name="Gujja S."/>
            <person name="Hansen M."/>
            <person name="Howarth C."/>
            <person name="Imamovic A."/>
            <person name="Larimer J."/>
            <person name="McCowan C."/>
            <person name="Murphy C."/>
            <person name="Neiman D."/>
            <person name="Pearson M."/>
            <person name="Priest M."/>
            <person name="Roberts A."/>
            <person name="Saif S."/>
            <person name="Shea T."/>
            <person name="Sisk P."/>
            <person name="Sykes S."/>
            <person name="Wortman J."/>
            <person name="Nusbaum C."/>
            <person name="Birren B."/>
        </authorList>
    </citation>
    <scope>NUCLEOTIDE SEQUENCE [LARGE SCALE GENOMIC DNA]</scope>
    <source>
        <strain evidence="1 2">ISP2954</strain>
    </source>
</reference>
<organism evidence="1 2">
    <name type="scientific">Bacillus cereus ISP2954</name>
    <dbReference type="NCBI Taxonomy" id="1053215"/>
    <lineage>
        <taxon>Bacteria</taxon>
        <taxon>Bacillati</taxon>
        <taxon>Bacillota</taxon>
        <taxon>Bacilli</taxon>
        <taxon>Bacillales</taxon>
        <taxon>Bacillaceae</taxon>
        <taxon>Bacillus</taxon>
        <taxon>Bacillus cereus group</taxon>
    </lineage>
</organism>
<accession>A0A9W5QI43</accession>
<evidence type="ECO:0000313" key="1">
    <source>
        <dbReference type="EMBL" id="EOP67474.1"/>
    </source>
</evidence>
<protein>
    <recommendedName>
        <fullName evidence="3">IS110 family transposase</fullName>
    </recommendedName>
</protein>
<gene>
    <name evidence="1" type="ORF">IGU_05538</name>
</gene>
<feature type="non-terminal residue" evidence="1">
    <location>
        <position position="21"/>
    </location>
</feature>
<dbReference type="AlphaFoldDB" id="A0A9W5QI43"/>
<dbReference type="Proteomes" id="UP000013989">
    <property type="component" value="Unassembled WGS sequence"/>
</dbReference>
<sequence>MRLFVGLDVSSFDIKACILNG</sequence>
<dbReference type="EMBL" id="AHEJ01000040">
    <property type="protein sequence ID" value="EOP67474.1"/>
    <property type="molecule type" value="Genomic_DNA"/>
</dbReference>
<evidence type="ECO:0008006" key="3">
    <source>
        <dbReference type="Google" id="ProtNLM"/>
    </source>
</evidence>
<name>A0A9W5QI43_BACCE</name>
<comment type="caution">
    <text evidence="1">The sequence shown here is derived from an EMBL/GenBank/DDBJ whole genome shotgun (WGS) entry which is preliminary data.</text>
</comment>
<proteinExistence type="predicted"/>